<keyword evidence="6 8" id="KW-0496">Mitochondrion</keyword>
<dbReference type="PANTHER" id="PTHR12733">
    <property type="entry name" value="MITOCHONDRIAL ATP SYNTHASE B CHAIN"/>
    <property type="match status" value="1"/>
</dbReference>
<dbReference type="InterPro" id="IPR008688">
    <property type="entry name" value="ATP_synth_Bsub_B/MI25"/>
</dbReference>
<sequence length="244" mass="27481">MASRLTTRTIPALRNLATTSSVAARRSVASTMVRNYATTKEEKQVEPQQKAQSIIDALPGNSFISKTGYITVGAGIITWAISKEIYVFNEETLVLGSFIGMVTYLLKIMKQPYNEWAEGHINRVRDILVQAREEHKVSVNERVEDVNQLQDIVDVTKNLFIMSKEMARLEAEAFELKQSAAVSGEIKSVLDSWVRYENSVREREQKELAESVIEAVKARLTDPKTQDEILAQCFTDVQRIAARA</sequence>
<dbReference type="EMBL" id="JASJQH010000129">
    <property type="protein sequence ID" value="KAK9766744.1"/>
    <property type="molecule type" value="Genomic_DNA"/>
</dbReference>
<keyword evidence="1 8" id="KW-0813">Transport</keyword>
<comment type="function">
    <text evidence="8">Subunit b, of the mitochondrial membrane ATP synthase complex (F(1)F(0) ATP synthase or Complex V) that produces ATP from ADP in the presence of a proton gradient across the membrane which is generated by electron transport complexes of the respiratory chain. ATP synthase complex consist of a soluble F(1) head domain - the catalytic core - and a membrane F(1) domain - the membrane proton channel. These two domains are linked by a central stalk rotating inside the F(1) region and a stationary peripheral stalk. During catalysis, ATP synthesis in the catalytic domain of F(1) is coupled via a rotary mechanism of the central stalk subunits to proton translocation. In vivo, can only synthesize ATP although its ATP hydrolase activity can be activated artificially in vitro. Part of the complex F(0) domain. Part of the complex F(0) domain and the peripheric stalk, which acts as a stator to hold the catalytic alpha(3)beta(3) subcomplex and subunit a/ATP6 static relative to the rotary elements.</text>
</comment>
<dbReference type="EMBL" id="JASJQH010000129">
    <property type="protein sequence ID" value="KAK9766743.1"/>
    <property type="molecule type" value="Genomic_DNA"/>
</dbReference>
<evidence type="ECO:0000256" key="2">
    <source>
        <dbReference type="ARBA" id="ARBA00022547"/>
    </source>
</evidence>
<evidence type="ECO:0000256" key="5">
    <source>
        <dbReference type="ARBA" id="ARBA00023065"/>
    </source>
</evidence>
<organism evidence="9 10">
    <name type="scientific">Basidiobolus ranarum</name>
    <dbReference type="NCBI Taxonomy" id="34480"/>
    <lineage>
        <taxon>Eukaryota</taxon>
        <taxon>Fungi</taxon>
        <taxon>Fungi incertae sedis</taxon>
        <taxon>Zoopagomycota</taxon>
        <taxon>Entomophthoromycotina</taxon>
        <taxon>Basidiobolomycetes</taxon>
        <taxon>Basidiobolales</taxon>
        <taxon>Basidiobolaceae</taxon>
        <taxon>Basidiobolus</taxon>
    </lineage>
</organism>
<dbReference type="InterPro" id="IPR013837">
    <property type="entry name" value="ATP_synth_F0_suB"/>
</dbReference>
<comment type="subunit">
    <text evidence="8">F-type ATPases have 2 components, CF(1) - the catalytic core - and CF(0) - the membrane proton channel. In yeast, the dimeric form of ATP synthase consists of 17 polypeptides: alpha, beta, gamma, delta, epsilon, 4 (B), 5 (OSCP), 6 (A), 8, 9 (C), d, E (Tim11), f, g, h, i/j and k.</text>
</comment>
<dbReference type="Gene3D" id="1.20.5.2210">
    <property type="match status" value="1"/>
</dbReference>
<keyword evidence="7 8" id="KW-0472">Membrane</keyword>
<evidence type="ECO:0000313" key="9">
    <source>
        <dbReference type="EMBL" id="KAK9766744.1"/>
    </source>
</evidence>
<evidence type="ECO:0000256" key="4">
    <source>
        <dbReference type="ARBA" id="ARBA00022792"/>
    </source>
</evidence>
<evidence type="ECO:0000256" key="3">
    <source>
        <dbReference type="ARBA" id="ARBA00022781"/>
    </source>
</evidence>
<accession>A0ABR2WZ19</accession>
<dbReference type="Proteomes" id="UP001479436">
    <property type="component" value="Unassembled WGS sequence"/>
</dbReference>
<keyword evidence="4 8" id="KW-0999">Mitochondrion inner membrane</keyword>
<proteinExistence type="inferred from homology"/>
<evidence type="ECO:0000256" key="1">
    <source>
        <dbReference type="ARBA" id="ARBA00022448"/>
    </source>
</evidence>
<protein>
    <recommendedName>
        <fullName evidence="8">ATP synthase subunit 4</fullName>
    </recommendedName>
</protein>
<keyword evidence="10" id="KW-1185">Reference proteome</keyword>
<comment type="similarity">
    <text evidence="8">Belongs to the eukaryotic ATPase B chain family.</text>
</comment>
<evidence type="ECO:0000256" key="6">
    <source>
        <dbReference type="ARBA" id="ARBA00023128"/>
    </source>
</evidence>
<reference evidence="9 10" key="1">
    <citation type="submission" date="2023-04" db="EMBL/GenBank/DDBJ databases">
        <title>Genome of Basidiobolus ranarum AG-B5.</title>
        <authorList>
            <person name="Stajich J.E."/>
            <person name="Carter-House D."/>
            <person name="Gryganskyi A."/>
        </authorList>
    </citation>
    <scope>NUCLEOTIDE SEQUENCE [LARGE SCALE GENOMIC DNA]</scope>
    <source>
        <strain evidence="9 10">AG-B5</strain>
    </source>
</reference>
<comment type="caution">
    <text evidence="9">The sequence shown here is derived from an EMBL/GenBank/DDBJ whole genome shotgun (WGS) entry which is preliminary data.</text>
</comment>
<evidence type="ECO:0000313" key="10">
    <source>
        <dbReference type="Proteomes" id="UP001479436"/>
    </source>
</evidence>
<dbReference type="SUPFAM" id="SSF161060">
    <property type="entry name" value="ATP synthase B chain-like"/>
    <property type="match status" value="1"/>
</dbReference>
<keyword evidence="5 8" id="KW-0406">Ion transport</keyword>
<evidence type="ECO:0000256" key="7">
    <source>
        <dbReference type="ARBA" id="ARBA00023136"/>
    </source>
</evidence>
<keyword evidence="3 8" id="KW-0375">Hydrogen ion transport</keyword>
<evidence type="ECO:0000256" key="8">
    <source>
        <dbReference type="RuleBase" id="RU368017"/>
    </source>
</evidence>
<keyword evidence="2 8" id="KW-0138">CF(0)</keyword>
<dbReference type="PANTHER" id="PTHR12733:SF3">
    <property type="entry name" value="ATP SYNTHASE F(0) COMPLEX SUBUNIT B1, MITOCHONDRIAL"/>
    <property type="match status" value="1"/>
</dbReference>
<gene>
    <name evidence="9" type="primary">ATP4_1</name>
    <name evidence="9" type="ORF">K7432_003971</name>
</gene>
<name>A0ABR2WZ19_9FUNG</name>
<dbReference type="Pfam" id="PF05405">
    <property type="entry name" value="Mt_ATP-synt_B"/>
    <property type="match status" value="1"/>
</dbReference>
<comment type="subcellular location">
    <subcellularLocation>
        <location evidence="8">Mitochondrion</location>
    </subcellularLocation>
    <subcellularLocation>
        <location evidence="8">Mitochondrion inner membrane</location>
    </subcellularLocation>
</comment>